<name>A0A8S3UXR0_MYTED</name>
<dbReference type="InterPro" id="IPR001611">
    <property type="entry name" value="Leu-rich_rpt"/>
</dbReference>
<dbReference type="GO" id="GO:0005737">
    <property type="term" value="C:cytoplasm"/>
    <property type="evidence" value="ECO:0007669"/>
    <property type="project" value="TreeGrafter"/>
</dbReference>
<feature type="transmembrane region" description="Helical" evidence="3">
    <location>
        <begin position="12"/>
        <end position="33"/>
    </location>
</feature>
<dbReference type="AlphaFoldDB" id="A0A8S3UXR0"/>
<protein>
    <submittedName>
        <fullName evidence="4">Uncharacterized protein</fullName>
    </submittedName>
</protein>
<keyword evidence="3" id="KW-0812">Transmembrane</keyword>
<dbReference type="PANTHER" id="PTHR48051:SF54">
    <property type="entry name" value="LEUCINE-RICH REPEAT-CONTAINING PROTEIN"/>
    <property type="match status" value="1"/>
</dbReference>
<reference evidence="4" key="1">
    <citation type="submission" date="2021-03" db="EMBL/GenBank/DDBJ databases">
        <authorList>
            <person name="Bekaert M."/>
        </authorList>
    </citation>
    <scope>NUCLEOTIDE SEQUENCE</scope>
</reference>
<dbReference type="InterPro" id="IPR032675">
    <property type="entry name" value="LRR_dom_sf"/>
</dbReference>
<evidence type="ECO:0000256" key="3">
    <source>
        <dbReference type="SAM" id="Phobius"/>
    </source>
</evidence>
<dbReference type="Gene3D" id="3.80.10.10">
    <property type="entry name" value="Ribonuclease Inhibitor"/>
    <property type="match status" value="1"/>
</dbReference>
<dbReference type="PANTHER" id="PTHR48051">
    <property type="match status" value="1"/>
</dbReference>
<dbReference type="SMART" id="SM00364">
    <property type="entry name" value="LRR_BAC"/>
    <property type="match status" value="7"/>
</dbReference>
<keyword evidence="3" id="KW-1133">Transmembrane helix</keyword>
<dbReference type="EMBL" id="CAJPWZ010003023">
    <property type="protein sequence ID" value="CAG2249949.1"/>
    <property type="molecule type" value="Genomic_DNA"/>
</dbReference>
<dbReference type="OrthoDB" id="2021138at2759"/>
<dbReference type="PROSITE" id="PS51450">
    <property type="entry name" value="LRR"/>
    <property type="match status" value="4"/>
</dbReference>
<dbReference type="InterPro" id="IPR050216">
    <property type="entry name" value="LRR_domain-containing"/>
</dbReference>
<dbReference type="Pfam" id="PF00560">
    <property type="entry name" value="LRR_1"/>
    <property type="match status" value="1"/>
</dbReference>
<keyword evidence="5" id="KW-1185">Reference proteome</keyword>
<keyword evidence="2" id="KW-0677">Repeat</keyword>
<gene>
    <name evidence="4" type="ORF">MEDL_61745</name>
</gene>
<evidence type="ECO:0000256" key="1">
    <source>
        <dbReference type="ARBA" id="ARBA00022614"/>
    </source>
</evidence>
<dbReference type="InterPro" id="IPR003591">
    <property type="entry name" value="Leu-rich_rpt_typical-subtyp"/>
</dbReference>
<dbReference type="SUPFAM" id="SSF52058">
    <property type="entry name" value="L domain-like"/>
    <property type="match status" value="1"/>
</dbReference>
<evidence type="ECO:0000313" key="4">
    <source>
        <dbReference type="EMBL" id="CAG2249949.1"/>
    </source>
</evidence>
<feature type="transmembrane region" description="Helical" evidence="3">
    <location>
        <begin position="39"/>
        <end position="64"/>
    </location>
</feature>
<dbReference type="SMART" id="SM00369">
    <property type="entry name" value="LRR_TYP"/>
    <property type="match status" value="8"/>
</dbReference>
<evidence type="ECO:0000256" key="2">
    <source>
        <dbReference type="ARBA" id="ARBA00022737"/>
    </source>
</evidence>
<proteinExistence type="predicted"/>
<sequence>MVAYDSQLNSLLVMAGVVYDYLSFVANDVIFFSDDVQTTTIAVAIASSLCCSIVWAVFHIINVVQPSKGNVKAKSATLSIYAGKIHASRKSCQPVCLDGSVTLQQDEVEVPCVRCGKYYADANCRFVTCKECCFSVTACNFHRLNKDIKGRQYRSDGQQQLQEIDLSQCQIQQCPERLGFVGAQLTLLNLAQNKLTNLPSEIGCLRGLTDLFIDHNNITIIPDSLGSLVNLESLNLSFNQIYTLPDTICSLQNLKVLKADHNNMEDIPMCIGQLHHLVKLYLEYNKLKYFNIKCSSLGHLEILVLNNNPISSLPDEIRNMIHLHELDVSSCDLHNIPKSICYCPNLETLNLSNNQLSVLPVEIGRLPSLKNLQLNNNKLQYLPSTLKVDKYDSISVSGNPFLLEDILIEVYTPNNLFPSLLEKALRFVCNHGNYKIDILPQTLQDILTEIKTCTGCGQIFFTYYKSTIELQQTTQGTIPFFSQICSPHNTQMCNQT</sequence>
<accession>A0A8S3UXR0</accession>
<evidence type="ECO:0000313" key="5">
    <source>
        <dbReference type="Proteomes" id="UP000683360"/>
    </source>
</evidence>
<keyword evidence="1" id="KW-0433">Leucine-rich repeat</keyword>
<comment type="caution">
    <text evidence="4">The sequence shown here is derived from an EMBL/GenBank/DDBJ whole genome shotgun (WGS) entry which is preliminary data.</text>
</comment>
<keyword evidence="3" id="KW-0472">Membrane</keyword>
<dbReference type="Pfam" id="PF13855">
    <property type="entry name" value="LRR_8"/>
    <property type="match status" value="2"/>
</dbReference>
<organism evidence="4 5">
    <name type="scientific">Mytilus edulis</name>
    <name type="common">Blue mussel</name>
    <dbReference type="NCBI Taxonomy" id="6550"/>
    <lineage>
        <taxon>Eukaryota</taxon>
        <taxon>Metazoa</taxon>
        <taxon>Spiralia</taxon>
        <taxon>Lophotrochozoa</taxon>
        <taxon>Mollusca</taxon>
        <taxon>Bivalvia</taxon>
        <taxon>Autobranchia</taxon>
        <taxon>Pteriomorphia</taxon>
        <taxon>Mytilida</taxon>
        <taxon>Mytiloidea</taxon>
        <taxon>Mytilidae</taxon>
        <taxon>Mytilinae</taxon>
        <taxon>Mytilus</taxon>
    </lineage>
</organism>
<dbReference type="Proteomes" id="UP000683360">
    <property type="component" value="Unassembled WGS sequence"/>
</dbReference>